<sequence length="194" mass="20996">MDIDIVPAAVAGRAAVEAVLRDEATSRDCWCQFHVLSNAQWRDTTRESRRELLVEQVESLDPPRGLVALREGEPVGWCGVEPRVRLRHVTSSRLVVKESPFALDDPGVWSVYCMLVPRAARRQGVADGMLAAAIDHAEAHGATGIEGYPIDASKRGGRLPAGFSTGTLSMFERHGFAPVASLPSARTLVARTIA</sequence>
<dbReference type="Proteomes" id="UP001241072">
    <property type="component" value="Unassembled WGS sequence"/>
</dbReference>
<dbReference type="CDD" id="cd04301">
    <property type="entry name" value="NAT_SF"/>
    <property type="match status" value="1"/>
</dbReference>
<dbReference type="InterPro" id="IPR000182">
    <property type="entry name" value="GNAT_dom"/>
</dbReference>
<comment type="caution">
    <text evidence="2">The sequence shown here is derived from an EMBL/GenBank/DDBJ whole genome shotgun (WGS) entry which is preliminary data.</text>
</comment>
<dbReference type="RefSeq" id="WP_305001707.1">
    <property type="nucleotide sequence ID" value="NZ_JAUQUB010000001.1"/>
</dbReference>
<dbReference type="EC" id="2.3.1.-" evidence="2"/>
<dbReference type="SUPFAM" id="SSF55729">
    <property type="entry name" value="Acyl-CoA N-acyltransferases (Nat)"/>
    <property type="match status" value="1"/>
</dbReference>
<organism evidence="2 3">
    <name type="scientific">Antiquaquibacter soli</name>
    <dbReference type="NCBI Taxonomy" id="3064523"/>
    <lineage>
        <taxon>Bacteria</taxon>
        <taxon>Bacillati</taxon>
        <taxon>Actinomycetota</taxon>
        <taxon>Actinomycetes</taxon>
        <taxon>Micrococcales</taxon>
        <taxon>Microbacteriaceae</taxon>
        <taxon>Antiquaquibacter</taxon>
    </lineage>
</organism>
<dbReference type="PROSITE" id="PS51186">
    <property type="entry name" value="GNAT"/>
    <property type="match status" value="1"/>
</dbReference>
<reference evidence="2 3" key="1">
    <citation type="submission" date="2023-07" db="EMBL/GenBank/DDBJ databases">
        <title>Protaetiibacter sp. nov WY-16 isolated from soil.</title>
        <authorList>
            <person name="Liu B."/>
            <person name="Wan Y."/>
        </authorList>
    </citation>
    <scope>NUCLEOTIDE SEQUENCE [LARGE SCALE GENOMIC DNA]</scope>
    <source>
        <strain evidence="2 3">WY-16</strain>
    </source>
</reference>
<evidence type="ECO:0000313" key="2">
    <source>
        <dbReference type="EMBL" id="MDO7881294.1"/>
    </source>
</evidence>
<dbReference type="Gene3D" id="3.40.630.30">
    <property type="match status" value="1"/>
</dbReference>
<evidence type="ECO:0000313" key="3">
    <source>
        <dbReference type="Proteomes" id="UP001241072"/>
    </source>
</evidence>
<keyword evidence="2" id="KW-0012">Acyltransferase</keyword>
<evidence type="ECO:0000259" key="1">
    <source>
        <dbReference type="PROSITE" id="PS51186"/>
    </source>
</evidence>
<protein>
    <submittedName>
        <fullName evidence="2">GNAT family N-acetyltransferase</fullName>
        <ecNumber evidence="2">2.3.1.-</ecNumber>
    </submittedName>
</protein>
<feature type="domain" description="N-acetyltransferase" evidence="1">
    <location>
        <begin position="18"/>
        <end position="194"/>
    </location>
</feature>
<proteinExistence type="predicted"/>
<dbReference type="GO" id="GO:0016746">
    <property type="term" value="F:acyltransferase activity"/>
    <property type="evidence" value="ECO:0007669"/>
    <property type="project" value="UniProtKB-KW"/>
</dbReference>
<gene>
    <name evidence="2" type="ORF">Q5716_03535</name>
</gene>
<accession>A0ABT9BJV1</accession>
<name>A0ABT9BJV1_9MICO</name>
<keyword evidence="3" id="KW-1185">Reference proteome</keyword>
<keyword evidence="2" id="KW-0808">Transferase</keyword>
<dbReference type="Pfam" id="PF00583">
    <property type="entry name" value="Acetyltransf_1"/>
    <property type="match status" value="1"/>
</dbReference>
<dbReference type="EMBL" id="JAUQUB010000001">
    <property type="protein sequence ID" value="MDO7881294.1"/>
    <property type="molecule type" value="Genomic_DNA"/>
</dbReference>
<dbReference type="InterPro" id="IPR016181">
    <property type="entry name" value="Acyl_CoA_acyltransferase"/>
</dbReference>